<evidence type="ECO:0000313" key="4">
    <source>
        <dbReference type="Proteomes" id="UP001140091"/>
    </source>
</evidence>
<feature type="transmembrane region" description="Helical" evidence="2">
    <location>
        <begin position="771"/>
        <end position="795"/>
    </location>
</feature>
<reference evidence="3" key="1">
    <citation type="submission" date="2022-06" db="EMBL/GenBank/DDBJ databases">
        <title>Genome Sequence of Candolleomyces eurysporus.</title>
        <authorList>
            <person name="Buettner E."/>
        </authorList>
    </citation>
    <scope>NUCLEOTIDE SEQUENCE</scope>
    <source>
        <strain evidence="3">VTCC 930004</strain>
    </source>
</reference>
<feature type="compositionally biased region" description="Basic and acidic residues" evidence="1">
    <location>
        <begin position="288"/>
        <end position="306"/>
    </location>
</feature>
<feature type="transmembrane region" description="Helical" evidence="2">
    <location>
        <begin position="972"/>
        <end position="992"/>
    </location>
</feature>
<feature type="compositionally biased region" description="Low complexity" evidence="1">
    <location>
        <begin position="1"/>
        <end position="11"/>
    </location>
</feature>
<feature type="region of interest" description="Disordered" evidence="1">
    <location>
        <begin position="1"/>
        <end position="185"/>
    </location>
</feature>
<dbReference type="OrthoDB" id="3245306at2759"/>
<feature type="compositionally biased region" description="Polar residues" evidence="1">
    <location>
        <begin position="226"/>
        <end position="236"/>
    </location>
</feature>
<evidence type="ECO:0000256" key="1">
    <source>
        <dbReference type="SAM" id="MobiDB-lite"/>
    </source>
</evidence>
<dbReference type="Proteomes" id="UP001140091">
    <property type="component" value="Unassembled WGS sequence"/>
</dbReference>
<feature type="region of interest" description="Disordered" evidence="1">
    <location>
        <begin position="627"/>
        <end position="658"/>
    </location>
</feature>
<feature type="compositionally biased region" description="Pro residues" evidence="1">
    <location>
        <begin position="106"/>
        <end position="121"/>
    </location>
</feature>
<feature type="region of interest" description="Disordered" evidence="1">
    <location>
        <begin position="225"/>
        <end position="311"/>
    </location>
</feature>
<feature type="compositionally biased region" description="Low complexity" evidence="1">
    <location>
        <begin position="20"/>
        <end position="32"/>
    </location>
</feature>
<name>A0A9W8MF63_9AGAR</name>
<evidence type="ECO:0008006" key="5">
    <source>
        <dbReference type="Google" id="ProtNLM"/>
    </source>
</evidence>
<feature type="region of interest" description="Disordered" evidence="1">
    <location>
        <begin position="325"/>
        <end position="375"/>
    </location>
</feature>
<feature type="compositionally biased region" description="Low complexity" evidence="1">
    <location>
        <begin position="439"/>
        <end position="453"/>
    </location>
</feature>
<accession>A0A9W8MF63</accession>
<gene>
    <name evidence="3" type="ORF">H1R20_g7364</name>
</gene>
<keyword evidence="2" id="KW-1133">Transmembrane helix</keyword>
<feature type="transmembrane region" description="Helical" evidence="2">
    <location>
        <begin position="718"/>
        <end position="736"/>
    </location>
</feature>
<feature type="compositionally biased region" description="Low complexity" evidence="1">
    <location>
        <begin position="64"/>
        <end position="74"/>
    </location>
</feature>
<feature type="compositionally biased region" description="Low complexity" evidence="1">
    <location>
        <begin position="265"/>
        <end position="278"/>
    </location>
</feature>
<organism evidence="3 4">
    <name type="scientific">Candolleomyces eurysporus</name>
    <dbReference type="NCBI Taxonomy" id="2828524"/>
    <lineage>
        <taxon>Eukaryota</taxon>
        <taxon>Fungi</taxon>
        <taxon>Dikarya</taxon>
        <taxon>Basidiomycota</taxon>
        <taxon>Agaricomycotina</taxon>
        <taxon>Agaricomycetes</taxon>
        <taxon>Agaricomycetidae</taxon>
        <taxon>Agaricales</taxon>
        <taxon>Agaricineae</taxon>
        <taxon>Psathyrellaceae</taxon>
        <taxon>Candolleomyces</taxon>
    </lineage>
</organism>
<dbReference type="EMBL" id="JANBPK010000860">
    <property type="protein sequence ID" value="KAJ2929720.1"/>
    <property type="molecule type" value="Genomic_DNA"/>
</dbReference>
<keyword evidence="2" id="KW-0472">Membrane</keyword>
<feature type="transmembrane region" description="Helical" evidence="2">
    <location>
        <begin position="807"/>
        <end position="827"/>
    </location>
</feature>
<proteinExistence type="predicted"/>
<keyword evidence="2" id="KW-0812">Transmembrane</keyword>
<feature type="region of interest" description="Disordered" evidence="1">
    <location>
        <begin position="394"/>
        <end position="453"/>
    </location>
</feature>
<protein>
    <recommendedName>
        <fullName evidence="5">WW domain-containing protein</fullName>
    </recommendedName>
</protein>
<feature type="non-terminal residue" evidence="3">
    <location>
        <position position="994"/>
    </location>
</feature>
<feature type="compositionally biased region" description="Polar residues" evidence="1">
    <location>
        <begin position="33"/>
        <end position="46"/>
    </location>
</feature>
<evidence type="ECO:0000256" key="2">
    <source>
        <dbReference type="SAM" id="Phobius"/>
    </source>
</evidence>
<feature type="compositionally biased region" description="Pro residues" evidence="1">
    <location>
        <begin position="352"/>
        <end position="373"/>
    </location>
</feature>
<comment type="caution">
    <text evidence="3">The sequence shown here is derived from an EMBL/GenBank/DDBJ whole genome shotgun (WGS) entry which is preliminary data.</text>
</comment>
<dbReference type="AlphaFoldDB" id="A0A9W8MF63"/>
<keyword evidence="4" id="KW-1185">Reference proteome</keyword>
<dbReference type="PANTHER" id="PTHR24216:SF65">
    <property type="entry name" value="PAXILLIN-LIKE PROTEIN 1"/>
    <property type="match status" value="1"/>
</dbReference>
<sequence length="994" mass="103828">MSTSSSPSKPSRFGRLGNAVRRSSSLLSVTRSKTPANDNESDTASIKSAKHTQKIDTSESTTNRARGGSVSSGVAGAGGLSMPTPIAESPMREQEATAAEHYQPLGPSPLAQPQPQTPPPETQQRAMGAAKADSDAGSVPEAISTPEGTSPVGYVPPPLIDSSVGNPGAFTDDPDSLPQPTIIRDPYADSTTLSALERSRSASRSQLDLAASGGVTAAGRIEAQPSVGTTITNTDDGSAGYGGQFFSGPMHPDFAAAVEENTGLAASAPPSAPPSAVSEGQGYGFSKKAAEAERAREREREEERESSLPAYEAMATHNVWAAPATTAGSSSAPMLASRAPPSEDPFSDPPTSRAPPMPQPQPAPAPAPAPVPQVMPVERHDSFPAVLPLPPFHTLPAPQPLHQAPSNSEYGRERGYDVDSEARPLLGNGTARQYGSGGLQTQNSNSNNGSSSGFDAWVPQATVGSAAAVGAAAGAAAYGRSPTTENGSPTVYRSSRGIGALLPPPRLHELGWLEYHLPDGSFYYVHPTKKITTDVNLRDEKVLSEVTVYLEDGDLNSTNYDAFFNQDSSIQPVVQGHRASSTAKGVPPPSVEIWLRDMSTPKTRRKRGAPAFVPLKCFVDHHSRSVIVDPTGPQGQGKGKGKLVKSLTSSSKKKGPEEDQLDMEYRYWSFMEAHPSHTILPLKAKSEANDVLTWAWTDVKSNQFHVPGTAPRRSFTRAILDLCIGCICLGIPYLFLERARSFGAGGGRIIDDESTGGGLLRTGVGSSAGPVFVVGACACLVAAIVLSASVTFLSLPGLDGFTRIAGLGAVLFACLSMAATLVAFFRVKYDMDQATAATAGPLGAGTAVGLEGLVSISVSFFPFLFSPTLSIVMVANGNPSQKRAVILSLPLVFLAYSVIAFIVGITLYSFRGGSLNDLSNAWASLWVPSDSPAAPSAAFTAPSSSSGEEMNVYTTLPPGVAPERTTGEYARWSFVGLVGVAAGVVAVAWVVARR</sequence>
<feature type="compositionally biased region" description="Basic and acidic residues" evidence="1">
    <location>
        <begin position="410"/>
        <end position="422"/>
    </location>
</feature>
<dbReference type="PANTHER" id="PTHR24216">
    <property type="entry name" value="PAXILLIN-RELATED"/>
    <property type="match status" value="1"/>
</dbReference>
<evidence type="ECO:0000313" key="3">
    <source>
        <dbReference type="EMBL" id="KAJ2929720.1"/>
    </source>
</evidence>
<feature type="transmembrane region" description="Helical" evidence="2">
    <location>
        <begin position="884"/>
        <end position="910"/>
    </location>
</feature>